<dbReference type="Proteomes" id="UP000186026">
    <property type="component" value="Unassembled WGS sequence"/>
</dbReference>
<dbReference type="Gene3D" id="1.20.1440.60">
    <property type="entry name" value="23S rRNA-intervening sequence"/>
    <property type="match status" value="1"/>
</dbReference>
<dbReference type="OrthoDB" id="9811959at2"/>
<dbReference type="PANTHER" id="PTHR38471:SF2">
    <property type="entry name" value="FOUR HELIX BUNDLE PROTEIN"/>
    <property type="match status" value="1"/>
</dbReference>
<keyword evidence="2" id="KW-1185">Reference proteome</keyword>
<reference evidence="2" key="1">
    <citation type="submission" date="2017-01" db="EMBL/GenBank/DDBJ databases">
        <authorList>
            <person name="Varghese N."/>
            <person name="Submissions S."/>
        </authorList>
    </citation>
    <scope>NUCLEOTIDE SEQUENCE [LARGE SCALE GENOMIC DNA]</scope>
    <source>
        <strain evidence="2">DSM 46698</strain>
    </source>
</reference>
<dbReference type="NCBIfam" id="TIGR02436">
    <property type="entry name" value="four helix bundle protein"/>
    <property type="match status" value="1"/>
</dbReference>
<dbReference type="InterPro" id="IPR036583">
    <property type="entry name" value="23S_rRNA_IVS_sf"/>
</dbReference>
<evidence type="ECO:0000313" key="1">
    <source>
        <dbReference type="EMBL" id="SIS86025.1"/>
    </source>
</evidence>
<proteinExistence type="predicted"/>
<dbReference type="PANTHER" id="PTHR38471">
    <property type="entry name" value="FOUR HELIX BUNDLE PROTEIN"/>
    <property type="match status" value="1"/>
</dbReference>
<dbReference type="AlphaFoldDB" id="A0A1N7MIS6"/>
<organism evidence="1 2">
    <name type="scientific">Belliella pelovolcani</name>
    <dbReference type="NCBI Taxonomy" id="529505"/>
    <lineage>
        <taxon>Bacteria</taxon>
        <taxon>Pseudomonadati</taxon>
        <taxon>Bacteroidota</taxon>
        <taxon>Cytophagia</taxon>
        <taxon>Cytophagales</taxon>
        <taxon>Cyclobacteriaceae</taxon>
        <taxon>Belliella</taxon>
    </lineage>
</organism>
<dbReference type="RefSeq" id="WP_076500663.1">
    <property type="nucleotide sequence ID" value="NZ_FTOP01000006.1"/>
</dbReference>
<dbReference type="STRING" id="529505.SAMN05421761_106127"/>
<gene>
    <name evidence="1" type="ORF">SAMN05421761_106127</name>
</gene>
<name>A0A1N7MIS6_9BACT</name>
<protein>
    <submittedName>
        <fullName evidence="1">Four helix bundle protein</fullName>
    </submittedName>
</protein>
<evidence type="ECO:0000313" key="2">
    <source>
        <dbReference type="Proteomes" id="UP000186026"/>
    </source>
</evidence>
<dbReference type="InterPro" id="IPR012657">
    <property type="entry name" value="23S_rRNA-intervening_sequence"/>
</dbReference>
<dbReference type="EMBL" id="FTOP01000006">
    <property type="protein sequence ID" value="SIS86025.1"/>
    <property type="molecule type" value="Genomic_DNA"/>
</dbReference>
<accession>A0A1N7MIS6</accession>
<sequence>MEEKKGYIKLEDLEVYKLSRQLSRKGWVIYKKMDWQTRKIIGDQFIESTDSIGANIAESYGRFHYLDRIRFLYNSRGSMIESANHWLSLMLEREIISKEEFDDFKQLSDKLSLKLNNYIQSIYNSKKELK</sequence>
<dbReference type="SUPFAM" id="SSF158446">
    <property type="entry name" value="IVS-encoded protein-like"/>
    <property type="match status" value="1"/>
</dbReference>
<dbReference type="Pfam" id="PF05635">
    <property type="entry name" value="23S_rRNA_IVP"/>
    <property type="match status" value="1"/>
</dbReference>